<sequence length="105" mass="12283">MANNVSKTCSVNETKFCRLPQKVKQHLFHFVSFTEQVFDTLNKILYEISQCRISKKNCEDLYAKIQSFISKNLYTLGLTNAIDLPYIRNLLLDLDFFGDFQTTLF</sequence>
<reference evidence="1 2" key="1">
    <citation type="journal article" date="2018" name="Sci. Rep.">
        <title>Genomic signatures of local adaptation to the degree of environmental predictability in rotifers.</title>
        <authorList>
            <person name="Franch-Gras L."/>
            <person name="Hahn C."/>
            <person name="Garcia-Roger E.M."/>
            <person name="Carmona M.J."/>
            <person name="Serra M."/>
            <person name="Gomez A."/>
        </authorList>
    </citation>
    <scope>NUCLEOTIDE SEQUENCE [LARGE SCALE GENOMIC DNA]</scope>
    <source>
        <strain evidence="1">HYR1</strain>
    </source>
</reference>
<keyword evidence="2" id="KW-1185">Reference proteome</keyword>
<evidence type="ECO:0000313" key="1">
    <source>
        <dbReference type="EMBL" id="RNA36601.1"/>
    </source>
</evidence>
<protein>
    <submittedName>
        <fullName evidence="1">Uncharacterized protein</fullName>
    </submittedName>
</protein>
<accession>A0A3M7SLC2</accession>
<gene>
    <name evidence="1" type="ORF">BpHYR1_045395</name>
</gene>
<evidence type="ECO:0000313" key="2">
    <source>
        <dbReference type="Proteomes" id="UP000276133"/>
    </source>
</evidence>
<name>A0A3M7SLC2_BRAPC</name>
<organism evidence="1 2">
    <name type="scientific">Brachionus plicatilis</name>
    <name type="common">Marine rotifer</name>
    <name type="synonym">Brachionus muelleri</name>
    <dbReference type="NCBI Taxonomy" id="10195"/>
    <lineage>
        <taxon>Eukaryota</taxon>
        <taxon>Metazoa</taxon>
        <taxon>Spiralia</taxon>
        <taxon>Gnathifera</taxon>
        <taxon>Rotifera</taxon>
        <taxon>Eurotatoria</taxon>
        <taxon>Monogononta</taxon>
        <taxon>Pseudotrocha</taxon>
        <taxon>Ploima</taxon>
        <taxon>Brachionidae</taxon>
        <taxon>Brachionus</taxon>
    </lineage>
</organism>
<dbReference type="Proteomes" id="UP000276133">
    <property type="component" value="Unassembled WGS sequence"/>
</dbReference>
<dbReference type="EMBL" id="REGN01001159">
    <property type="protein sequence ID" value="RNA36601.1"/>
    <property type="molecule type" value="Genomic_DNA"/>
</dbReference>
<dbReference type="AlphaFoldDB" id="A0A3M7SLC2"/>
<proteinExistence type="predicted"/>
<comment type="caution">
    <text evidence="1">The sequence shown here is derived from an EMBL/GenBank/DDBJ whole genome shotgun (WGS) entry which is preliminary data.</text>
</comment>